<dbReference type="GO" id="GO:0008725">
    <property type="term" value="F:DNA-3-methyladenine glycosylase activity"/>
    <property type="evidence" value="ECO:0007669"/>
    <property type="project" value="TreeGrafter"/>
</dbReference>
<evidence type="ECO:0000256" key="4">
    <source>
        <dbReference type="ARBA" id="ARBA00022763"/>
    </source>
</evidence>
<dbReference type="FunFam" id="1.10.340.30:FF:000004">
    <property type="entry name" value="DNA-3-methyladenine glycosylase II"/>
    <property type="match status" value="1"/>
</dbReference>
<organism evidence="7 8">
    <name type="scientific">Caldibacillus debilis</name>
    <dbReference type="NCBI Taxonomy" id="301148"/>
    <lineage>
        <taxon>Bacteria</taxon>
        <taxon>Bacillati</taxon>
        <taxon>Bacillota</taxon>
        <taxon>Bacilli</taxon>
        <taxon>Bacillales</taxon>
        <taxon>Bacillaceae</taxon>
        <taxon>Caldibacillus</taxon>
    </lineage>
</organism>
<dbReference type="PANTHER" id="PTHR43003:SF5">
    <property type="entry name" value="DNA-3-METHYLADENINE GLYCOSYLASE"/>
    <property type="match status" value="1"/>
</dbReference>
<dbReference type="EC" id="3.2.2.21" evidence="3"/>
<reference evidence="7 8" key="1">
    <citation type="submission" date="2016-01" db="EMBL/GenBank/DDBJ databases">
        <title>Draft Genome Sequences of Seven Thermophilic Sporeformers Isolated from Foods.</title>
        <authorList>
            <person name="Berendsen E.M."/>
            <person name="Wells-Bennik M.H."/>
            <person name="Krawcyk A.O."/>
            <person name="De Jong A."/>
            <person name="Holsappel S."/>
            <person name="Eijlander R.T."/>
            <person name="Kuipers O.P."/>
        </authorList>
    </citation>
    <scope>NUCLEOTIDE SEQUENCE [LARGE SCALE GENOMIC DNA]</scope>
    <source>
        <strain evidence="7 8">B4135</strain>
    </source>
</reference>
<comment type="caution">
    <text evidence="7">The sequence shown here is derived from an EMBL/GenBank/DDBJ whole genome shotgun (WGS) entry which is preliminary data.</text>
</comment>
<dbReference type="STRING" id="301148.B4135_3578"/>
<dbReference type="SUPFAM" id="SSF48150">
    <property type="entry name" value="DNA-glycosylase"/>
    <property type="match status" value="1"/>
</dbReference>
<evidence type="ECO:0000256" key="3">
    <source>
        <dbReference type="ARBA" id="ARBA00012000"/>
    </source>
</evidence>
<keyword evidence="4" id="KW-0227">DNA damage</keyword>
<dbReference type="InterPro" id="IPR051912">
    <property type="entry name" value="Alkylbase_DNA_Glycosylase/TA"/>
</dbReference>
<proteinExistence type="inferred from homology"/>
<dbReference type="SMART" id="SM00478">
    <property type="entry name" value="ENDO3c"/>
    <property type="match status" value="1"/>
</dbReference>
<evidence type="ECO:0000256" key="2">
    <source>
        <dbReference type="ARBA" id="ARBA00010817"/>
    </source>
</evidence>
<keyword evidence="5" id="KW-0234">DNA repair</keyword>
<dbReference type="PANTHER" id="PTHR43003">
    <property type="entry name" value="DNA-3-METHYLADENINE GLYCOSYLASE"/>
    <property type="match status" value="1"/>
</dbReference>
<keyword evidence="7" id="KW-0378">Hydrolase</keyword>
<evidence type="ECO:0000313" key="7">
    <source>
        <dbReference type="EMBL" id="KYD10403.1"/>
    </source>
</evidence>
<dbReference type="InterPro" id="IPR011257">
    <property type="entry name" value="DNA_glycosylase"/>
</dbReference>
<dbReference type="GO" id="GO:0005737">
    <property type="term" value="C:cytoplasm"/>
    <property type="evidence" value="ECO:0007669"/>
    <property type="project" value="TreeGrafter"/>
</dbReference>
<dbReference type="PATRIC" id="fig|301148.3.peg.1621"/>
<dbReference type="Gene3D" id="1.10.340.30">
    <property type="entry name" value="Hypothetical protein, domain 2"/>
    <property type="match status" value="1"/>
</dbReference>
<evidence type="ECO:0000313" key="8">
    <source>
        <dbReference type="Proteomes" id="UP000075683"/>
    </source>
</evidence>
<gene>
    <name evidence="7" type="ORF">B4135_3578</name>
</gene>
<dbReference type="GO" id="GO:0032131">
    <property type="term" value="F:alkylated DNA binding"/>
    <property type="evidence" value="ECO:0007669"/>
    <property type="project" value="TreeGrafter"/>
</dbReference>
<dbReference type="EMBL" id="LQYT01000119">
    <property type="protein sequence ID" value="KYD10403.1"/>
    <property type="molecule type" value="Genomic_DNA"/>
</dbReference>
<dbReference type="GO" id="GO:0006307">
    <property type="term" value="P:DNA alkylation repair"/>
    <property type="evidence" value="ECO:0007669"/>
    <property type="project" value="TreeGrafter"/>
</dbReference>
<comment type="similarity">
    <text evidence="2">Belongs to the alkylbase DNA glycosidase AlkA family.</text>
</comment>
<dbReference type="GO" id="GO:0006285">
    <property type="term" value="P:base-excision repair, AP site formation"/>
    <property type="evidence" value="ECO:0007669"/>
    <property type="project" value="TreeGrafter"/>
</dbReference>
<dbReference type="Proteomes" id="UP000075683">
    <property type="component" value="Unassembled WGS sequence"/>
</dbReference>
<dbReference type="CDD" id="cd00056">
    <property type="entry name" value="ENDO3c"/>
    <property type="match status" value="1"/>
</dbReference>
<sequence>MRQKGRTPMWSIEKKIEGPYDFDQVLARNALDPLRAVNRSERSIMVPLWIRKRPVVIKVRGTGDVHSPSVRIEGEEAKYRDEAVKEIERIFQFNEPLKTIHDHFRKTLLAPIFEKHRGTPLVLDFDYFESITRCIIHQQLNLKFAYVLTERFVRTFGTVKDGVPFYPLPEDVARLSPEQLRPLQFSQRKAEYVIGFAEKVDSGELDLQELVKKEDEEIIRELIRYRGIGRWTAENFLLFGAGRKNLFPKADIGLQRAVQKVFGLKERPTEREMEEIGKEWEPYLSYASLYLWRSIEPGA</sequence>
<dbReference type="AlphaFoldDB" id="A0A150LDI0"/>
<evidence type="ECO:0000256" key="1">
    <source>
        <dbReference type="ARBA" id="ARBA00000086"/>
    </source>
</evidence>
<feature type="domain" description="HhH-GPD" evidence="6">
    <location>
        <begin position="136"/>
        <end position="296"/>
    </location>
</feature>
<dbReference type="InterPro" id="IPR003265">
    <property type="entry name" value="HhH-GPD_domain"/>
</dbReference>
<comment type="catalytic activity">
    <reaction evidence="1">
        <text>Hydrolysis of alkylated DNA, releasing 3-methyladenine, 3-methylguanine, 7-methylguanine and 7-methyladenine.</text>
        <dbReference type="EC" id="3.2.2.21"/>
    </reaction>
</comment>
<keyword evidence="7" id="KW-0326">Glycosidase</keyword>
<protein>
    <recommendedName>
        <fullName evidence="3">DNA-3-methyladenine glycosylase II</fullName>
        <ecNumber evidence="3">3.2.2.21</ecNumber>
    </recommendedName>
</protein>
<evidence type="ECO:0000256" key="5">
    <source>
        <dbReference type="ARBA" id="ARBA00023204"/>
    </source>
</evidence>
<evidence type="ECO:0000259" key="6">
    <source>
        <dbReference type="SMART" id="SM00478"/>
    </source>
</evidence>
<name>A0A150LDI0_9BACI</name>
<accession>A0A150LDI0</accession>
<dbReference type="GO" id="GO:0032993">
    <property type="term" value="C:protein-DNA complex"/>
    <property type="evidence" value="ECO:0007669"/>
    <property type="project" value="TreeGrafter"/>
</dbReference>
<dbReference type="Pfam" id="PF00730">
    <property type="entry name" value="HhH-GPD"/>
    <property type="match status" value="1"/>
</dbReference>
<dbReference type="GO" id="GO:0043916">
    <property type="term" value="F:DNA-7-methylguanine glycosylase activity"/>
    <property type="evidence" value="ECO:0007669"/>
    <property type="project" value="TreeGrafter"/>
</dbReference>
<dbReference type="Gene3D" id="1.10.1670.40">
    <property type="match status" value="1"/>
</dbReference>